<dbReference type="NCBIfam" id="NF033682">
    <property type="entry name" value="retention_LapA"/>
    <property type="match status" value="1"/>
</dbReference>
<dbReference type="InterPro" id="IPR046779">
    <property type="entry name" value="LapA_adhesin_dom"/>
</dbReference>
<keyword evidence="3" id="KW-1185">Reference proteome</keyword>
<dbReference type="EMBL" id="SMRS01000004">
    <property type="protein sequence ID" value="KAA0875188.1"/>
    <property type="molecule type" value="Genomic_DNA"/>
</dbReference>
<reference evidence="2 3" key="1">
    <citation type="submission" date="2019-03" db="EMBL/GenBank/DDBJ databases">
        <title>Nitrincola sp. nov. isolated from an Indian soda lake.</title>
        <authorList>
            <person name="Joshi A."/>
            <person name="Thite S.V."/>
            <person name="Joseph N."/>
            <person name="Dhotre D."/>
            <person name="Moorthy M."/>
            <person name="Shouche Y.S."/>
        </authorList>
    </citation>
    <scope>NUCLEOTIDE SEQUENCE [LARGE SCALE GENOMIC DNA]</scope>
    <source>
        <strain evidence="2 3">MEB193</strain>
    </source>
</reference>
<comment type="caution">
    <text evidence="2">The sequence shown here is derived from an EMBL/GenBank/DDBJ whole genome shotgun (WGS) entry which is preliminary data.</text>
</comment>
<feature type="domain" description="LapA adhesin" evidence="1">
    <location>
        <begin position="289"/>
        <end position="331"/>
    </location>
</feature>
<dbReference type="InterPro" id="IPR047777">
    <property type="entry name" value="LapA-like_RM"/>
</dbReference>
<proteinExistence type="predicted"/>
<feature type="non-terminal residue" evidence="2">
    <location>
        <position position="332"/>
    </location>
</feature>
<sequence>MSTVIAVVTQVTGQVWARGVDGSMRAIEVGEALLQGETLITEAGANVVLDFGNGELFQLAGEQSLLMTPNVSAGTEPQVTESMLMDPSVADVLAALEGEGDLLEELEAPAAGTDGAPDGGGSSFVRLTRISESVDPLAYSFDPTSEPGFEAPIGEGGALDELSPPVVATISLTLIELDEDGIPLLNESGGFILVDGDSVIEGTPVGVLASVDIPPSGSPLVIQLGDGLGEIIIPVGGTSGFTPIEIRPDDVYIQDDDLIGVVIESATGGGYDQINTSAESDLVVVDDEDTVTVSITSDGDVTEAEPIAFTVSVSEALDRDLTVTLSTGDQVV</sequence>
<dbReference type="OrthoDB" id="220114at2"/>
<accession>A0A5A9W527</accession>
<evidence type="ECO:0000313" key="3">
    <source>
        <dbReference type="Proteomes" id="UP000325302"/>
    </source>
</evidence>
<evidence type="ECO:0000313" key="2">
    <source>
        <dbReference type="EMBL" id="KAA0875188.1"/>
    </source>
</evidence>
<evidence type="ECO:0000259" key="1">
    <source>
        <dbReference type="Pfam" id="PF20579"/>
    </source>
</evidence>
<name>A0A5A9W527_9GAMM</name>
<gene>
    <name evidence="2" type="ORF">E1H14_07140</name>
</gene>
<dbReference type="Pfam" id="PF20579">
    <property type="entry name" value="LapA"/>
    <property type="match status" value="2"/>
</dbReference>
<organism evidence="2 3">
    <name type="scientific">Nitrincola tapanii</name>
    <dbReference type="NCBI Taxonomy" id="1708751"/>
    <lineage>
        <taxon>Bacteria</taxon>
        <taxon>Pseudomonadati</taxon>
        <taxon>Pseudomonadota</taxon>
        <taxon>Gammaproteobacteria</taxon>
        <taxon>Oceanospirillales</taxon>
        <taxon>Oceanospirillaceae</taxon>
        <taxon>Nitrincola</taxon>
    </lineage>
</organism>
<protein>
    <submittedName>
        <fullName evidence="2">Retention module-containing protein</fullName>
    </submittedName>
</protein>
<feature type="domain" description="LapA adhesin" evidence="1">
    <location>
        <begin position="193"/>
        <end position="287"/>
    </location>
</feature>
<dbReference type="AlphaFoldDB" id="A0A5A9W527"/>
<dbReference type="Proteomes" id="UP000325302">
    <property type="component" value="Unassembled WGS sequence"/>
</dbReference>
<dbReference type="RefSeq" id="WP_149390768.1">
    <property type="nucleotide sequence ID" value="NZ_SMRS01000004.1"/>
</dbReference>